<reference evidence="2 3" key="1">
    <citation type="submission" date="2019-10" db="EMBL/GenBank/DDBJ databases">
        <authorList>
            <person name="Palmer J.M."/>
        </authorList>
    </citation>
    <scope>NUCLEOTIDE SEQUENCE [LARGE SCALE GENOMIC DNA]</scope>
    <source>
        <strain evidence="2 3">TWF696</strain>
    </source>
</reference>
<sequence length="118" mass="12922">MPSRRRVPKQTRPRDRTSTEPVSASSNLSLLQITYVCIHPSVCIGRVCSSTETRRTGSQLAAGPGDAEWTIRRTLLRQAIWPLASASGPFDPTAHAINLSGNDLLLNSGKDHQAQYPR</sequence>
<evidence type="ECO:0000313" key="3">
    <source>
        <dbReference type="Proteomes" id="UP001375240"/>
    </source>
</evidence>
<evidence type="ECO:0000313" key="2">
    <source>
        <dbReference type="EMBL" id="KAK6330524.1"/>
    </source>
</evidence>
<feature type="compositionally biased region" description="Basic residues" evidence="1">
    <location>
        <begin position="1"/>
        <end position="11"/>
    </location>
</feature>
<dbReference type="EMBL" id="JAVHNQ010000017">
    <property type="protein sequence ID" value="KAK6330524.1"/>
    <property type="molecule type" value="Genomic_DNA"/>
</dbReference>
<gene>
    <name evidence="2" type="ORF">TWF696_003412</name>
</gene>
<feature type="region of interest" description="Disordered" evidence="1">
    <location>
        <begin position="1"/>
        <end position="25"/>
    </location>
</feature>
<dbReference type="Proteomes" id="UP001375240">
    <property type="component" value="Unassembled WGS sequence"/>
</dbReference>
<name>A0AAV9TZU3_9PEZI</name>
<accession>A0AAV9TZU3</accession>
<keyword evidence="3" id="KW-1185">Reference proteome</keyword>
<dbReference type="AlphaFoldDB" id="A0AAV9TZU3"/>
<evidence type="ECO:0000256" key="1">
    <source>
        <dbReference type="SAM" id="MobiDB-lite"/>
    </source>
</evidence>
<comment type="caution">
    <text evidence="2">The sequence shown here is derived from an EMBL/GenBank/DDBJ whole genome shotgun (WGS) entry which is preliminary data.</text>
</comment>
<proteinExistence type="predicted"/>
<protein>
    <submittedName>
        <fullName evidence="2">Uncharacterized protein</fullName>
    </submittedName>
</protein>
<organism evidence="2 3">
    <name type="scientific">Orbilia brochopaga</name>
    <dbReference type="NCBI Taxonomy" id="3140254"/>
    <lineage>
        <taxon>Eukaryota</taxon>
        <taxon>Fungi</taxon>
        <taxon>Dikarya</taxon>
        <taxon>Ascomycota</taxon>
        <taxon>Pezizomycotina</taxon>
        <taxon>Orbiliomycetes</taxon>
        <taxon>Orbiliales</taxon>
        <taxon>Orbiliaceae</taxon>
        <taxon>Orbilia</taxon>
    </lineage>
</organism>